<evidence type="ECO:0000256" key="1">
    <source>
        <dbReference type="SAM" id="MobiDB-lite"/>
    </source>
</evidence>
<dbReference type="Proteomes" id="UP000054337">
    <property type="component" value="Unassembled WGS sequence"/>
</dbReference>
<dbReference type="EMBL" id="KI968767">
    <property type="protein sequence ID" value="EUN24422.1"/>
    <property type="molecule type" value="Genomic_DNA"/>
</dbReference>
<sequence length="345" mass="39614">MSFNLDMLFFEPADSCLDNLTAYPYRHEVSEAKHGESLRAADMNDEELEEGASEQRRLRSTIAHLSKQYDYWKAQAEEHGKTIAELDQRTSRDRGYSKLPRDIQGGINRLESETVRLRAENAQPKETHKMTERENVLLGTQNESKANKLKGANTKVKNAKQAASKEEEKAKEAMEAKQRHLASQRKMKKERDDTLAAMQEQRKLNEVLRAELETEQSGVPHMRDAAIDPDNTVVVVPIECEVRRVDVQRIMVELNQRQIDWTVDIEMAWAWKEEWLGFSCGFSQKKRNVKVVYENMLNGLNGYIEREVGNDGQHSRRALEAPCRYTKAFHDEEVYVSTGALGSAE</sequence>
<reference evidence="2 3" key="1">
    <citation type="journal article" date="2013" name="PLoS Genet.">
        <title>Comparative genome structure, secondary metabolite, and effector coding capacity across Cochliobolus pathogens.</title>
        <authorList>
            <person name="Condon B.J."/>
            <person name="Leng Y."/>
            <person name="Wu D."/>
            <person name="Bushley K.E."/>
            <person name="Ohm R.A."/>
            <person name="Otillar R."/>
            <person name="Martin J."/>
            <person name="Schackwitz W."/>
            <person name="Grimwood J."/>
            <person name="MohdZainudin N."/>
            <person name="Xue C."/>
            <person name="Wang R."/>
            <person name="Manning V.A."/>
            <person name="Dhillon B."/>
            <person name="Tu Z.J."/>
            <person name="Steffenson B.J."/>
            <person name="Salamov A."/>
            <person name="Sun H."/>
            <person name="Lowry S."/>
            <person name="LaButti K."/>
            <person name="Han J."/>
            <person name="Copeland A."/>
            <person name="Lindquist E."/>
            <person name="Barry K."/>
            <person name="Schmutz J."/>
            <person name="Baker S.E."/>
            <person name="Ciuffetti L.M."/>
            <person name="Grigoriev I.V."/>
            <person name="Zhong S."/>
            <person name="Turgeon B.G."/>
        </authorList>
    </citation>
    <scope>NUCLEOTIDE SEQUENCE [LARGE SCALE GENOMIC DNA]</scope>
    <source>
        <strain evidence="2 3">FI3</strain>
    </source>
</reference>
<evidence type="ECO:0000313" key="3">
    <source>
        <dbReference type="Proteomes" id="UP000054337"/>
    </source>
</evidence>
<dbReference type="AlphaFoldDB" id="W7EJI2"/>
<proteinExistence type="predicted"/>
<organism evidence="2 3">
    <name type="scientific">Bipolaris victoriae (strain FI3)</name>
    <name type="common">Victoria blight of oats agent</name>
    <name type="synonym">Cochliobolus victoriae</name>
    <dbReference type="NCBI Taxonomy" id="930091"/>
    <lineage>
        <taxon>Eukaryota</taxon>
        <taxon>Fungi</taxon>
        <taxon>Dikarya</taxon>
        <taxon>Ascomycota</taxon>
        <taxon>Pezizomycotina</taxon>
        <taxon>Dothideomycetes</taxon>
        <taxon>Pleosporomycetidae</taxon>
        <taxon>Pleosporales</taxon>
        <taxon>Pleosporineae</taxon>
        <taxon>Pleosporaceae</taxon>
        <taxon>Bipolaris</taxon>
    </lineage>
</organism>
<dbReference type="OrthoDB" id="3796753at2759"/>
<dbReference type="GeneID" id="26249019"/>
<feature type="region of interest" description="Disordered" evidence="1">
    <location>
        <begin position="153"/>
        <end position="187"/>
    </location>
</feature>
<accession>W7EJI2</accession>
<protein>
    <submittedName>
        <fullName evidence="2">Uncharacterized protein</fullName>
    </submittedName>
</protein>
<gene>
    <name evidence="2" type="ORF">COCVIDRAFT_106196</name>
</gene>
<name>W7EJI2_BIPV3</name>
<dbReference type="HOGENOM" id="CLU_804075_0_0_1"/>
<feature type="compositionally biased region" description="Basic and acidic residues" evidence="1">
    <location>
        <begin position="163"/>
        <end position="178"/>
    </location>
</feature>
<evidence type="ECO:0000313" key="2">
    <source>
        <dbReference type="EMBL" id="EUN24422.1"/>
    </source>
</evidence>
<dbReference type="RefSeq" id="XP_014553999.1">
    <property type="nucleotide sequence ID" value="XM_014698513.1"/>
</dbReference>
<keyword evidence="3" id="KW-1185">Reference proteome</keyword>